<reference evidence="3 4" key="1">
    <citation type="submission" date="2015-04" db="EMBL/GenBank/DDBJ databases">
        <title>Whole genome shotgun sequence of Flavihumibacter petaseus NBRC 106054.</title>
        <authorList>
            <person name="Miyazawa S."/>
            <person name="Hosoyama A."/>
            <person name="Hashimoto M."/>
            <person name="Noguchi M."/>
            <person name="Tsuchikane K."/>
            <person name="Ohji S."/>
            <person name="Yamazoe A."/>
            <person name="Ichikawa N."/>
            <person name="Kimura A."/>
            <person name="Fujita N."/>
        </authorList>
    </citation>
    <scope>NUCLEOTIDE SEQUENCE [LARGE SCALE GENOMIC DNA]</scope>
    <source>
        <strain evidence="3 4">NBRC 106054</strain>
    </source>
</reference>
<name>A0A0E9MXV4_9BACT</name>
<dbReference type="Proteomes" id="UP000033121">
    <property type="component" value="Unassembled WGS sequence"/>
</dbReference>
<keyword evidence="4" id="KW-1185">Reference proteome</keyword>
<gene>
    <name evidence="3" type="ORF">FPE01S_01_14240</name>
</gene>
<dbReference type="RefSeq" id="WP_046368108.1">
    <property type="nucleotide sequence ID" value="NZ_BBWV01000001.1"/>
</dbReference>
<sequence>MKRIFLVAAILSGLAACNNAADDGAAERKDGYSAQPASVEDSLFQQVMDGHDVAMGKMGKVKGYEDRVAKALDSLDKVKGTGNDAVKAQYKELQQDLKQAASGMDTWMEEFNPDSSKDSKDARLKYLQSEVDKVTKVKQDILSSLEKADLLFPKN</sequence>
<proteinExistence type="predicted"/>
<keyword evidence="2" id="KW-0732">Signal</keyword>
<organism evidence="3 4">
    <name type="scientific">Flavihumibacter petaseus NBRC 106054</name>
    <dbReference type="NCBI Taxonomy" id="1220578"/>
    <lineage>
        <taxon>Bacteria</taxon>
        <taxon>Pseudomonadati</taxon>
        <taxon>Bacteroidota</taxon>
        <taxon>Chitinophagia</taxon>
        <taxon>Chitinophagales</taxon>
        <taxon>Chitinophagaceae</taxon>
        <taxon>Flavihumibacter</taxon>
    </lineage>
</organism>
<protein>
    <recommendedName>
        <fullName evidence="5">Lipoprotein</fullName>
    </recommendedName>
</protein>
<comment type="caution">
    <text evidence="3">The sequence shown here is derived from an EMBL/GenBank/DDBJ whole genome shotgun (WGS) entry which is preliminary data.</text>
</comment>
<evidence type="ECO:0000256" key="1">
    <source>
        <dbReference type="SAM" id="Coils"/>
    </source>
</evidence>
<dbReference type="EMBL" id="BBWV01000001">
    <property type="protein sequence ID" value="GAO42409.1"/>
    <property type="molecule type" value="Genomic_DNA"/>
</dbReference>
<feature type="chain" id="PRO_5002429963" description="Lipoprotein" evidence="2">
    <location>
        <begin position="21"/>
        <end position="155"/>
    </location>
</feature>
<keyword evidence="1" id="KW-0175">Coiled coil</keyword>
<feature type="coiled-coil region" evidence="1">
    <location>
        <begin position="83"/>
        <end position="110"/>
    </location>
</feature>
<dbReference type="STRING" id="1220578.FPE01S_01_14240"/>
<evidence type="ECO:0008006" key="5">
    <source>
        <dbReference type="Google" id="ProtNLM"/>
    </source>
</evidence>
<evidence type="ECO:0000313" key="3">
    <source>
        <dbReference type="EMBL" id="GAO42409.1"/>
    </source>
</evidence>
<evidence type="ECO:0000313" key="4">
    <source>
        <dbReference type="Proteomes" id="UP000033121"/>
    </source>
</evidence>
<dbReference type="OrthoDB" id="965986at2"/>
<evidence type="ECO:0000256" key="2">
    <source>
        <dbReference type="SAM" id="SignalP"/>
    </source>
</evidence>
<dbReference type="AlphaFoldDB" id="A0A0E9MXV4"/>
<dbReference type="PROSITE" id="PS51257">
    <property type="entry name" value="PROKAR_LIPOPROTEIN"/>
    <property type="match status" value="1"/>
</dbReference>
<accession>A0A0E9MXV4</accession>
<feature type="signal peptide" evidence="2">
    <location>
        <begin position="1"/>
        <end position="20"/>
    </location>
</feature>